<evidence type="ECO:0000256" key="1">
    <source>
        <dbReference type="SAM" id="Phobius"/>
    </source>
</evidence>
<feature type="domain" description="Protein FecR C-terminal" evidence="3">
    <location>
        <begin position="321"/>
        <end position="389"/>
    </location>
</feature>
<keyword evidence="1" id="KW-0812">Transmembrane</keyword>
<evidence type="ECO:0000313" key="5">
    <source>
        <dbReference type="Proteomes" id="UP001589590"/>
    </source>
</evidence>
<organism evidence="4 5">
    <name type="scientific">Algibacter miyuki</name>
    <dbReference type="NCBI Taxonomy" id="1306933"/>
    <lineage>
        <taxon>Bacteria</taxon>
        <taxon>Pseudomonadati</taxon>
        <taxon>Bacteroidota</taxon>
        <taxon>Flavobacteriia</taxon>
        <taxon>Flavobacteriales</taxon>
        <taxon>Flavobacteriaceae</taxon>
        <taxon>Algibacter</taxon>
    </lineage>
</organism>
<comment type="caution">
    <text evidence="4">The sequence shown here is derived from an EMBL/GenBank/DDBJ whole genome shotgun (WGS) entry which is preliminary data.</text>
</comment>
<evidence type="ECO:0000259" key="2">
    <source>
        <dbReference type="Pfam" id="PF04773"/>
    </source>
</evidence>
<gene>
    <name evidence="4" type="ORF">ACFFU1_02910</name>
</gene>
<sequence length="391" mass="44659">MIKNYFHRLIELSKKTSSSLLKDETPIDLEQSDLFNNEDKEYIHKNLTDKTLIKERRNLSNQINIQDDWNIIKNKTQTPVKKIVFWRYAAALIVIGTFISIGFFYEKSPTHPIIEAPSVTESIGVGTDKATLTLENGTNIQLEKGKTIHSNSISCDGQKLIYQNTSKHKTEIQYNYLTIPRGGQYFIKLADGTEVWLNSESQLKYPVAFIQGETRQVELIYGEAYFSVSPSTKHNGDKFKVINQAQDIEVIGTEFNVKAYKDEAYIYTTLVEGKVDVWNTLANKQTLAPNQQSIVDVKNNTTIEVNEVDVKIETSWKNGLFSFKGKKLKHIMKVISRWYDVDVVFENKTLEDVTFKGVLGKDQKIENILLSIKALSVIDNYEITGKTIVLH</sequence>
<keyword evidence="1" id="KW-0472">Membrane</keyword>
<evidence type="ECO:0000313" key="4">
    <source>
        <dbReference type="EMBL" id="MFB9103835.1"/>
    </source>
</evidence>
<dbReference type="PANTHER" id="PTHR30273">
    <property type="entry name" value="PERIPLASMIC SIGNAL SENSOR AND SIGMA FACTOR ACTIVATOR FECR-RELATED"/>
    <property type="match status" value="1"/>
</dbReference>
<feature type="domain" description="FecR protein" evidence="2">
    <location>
        <begin position="181"/>
        <end position="275"/>
    </location>
</feature>
<proteinExistence type="predicted"/>
<keyword evidence="5" id="KW-1185">Reference proteome</keyword>
<dbReference type="InterPro" id="IPR032508">
    <property type="entry name" value="FecR_C"/>
</dbReference>
<dbReference type="Gene3D" id="3.55.50.30">
    <property type="match status" value="1"/>
</dbReference>
<dbReference type="Pfam" id="PF04773">
    <property type="entry name" value="FecR"/>
    <property type="match status" value="1"/>
</dbReference>
<dbReference type="InterPro" id="IPR006860">
    <property type="entry name" value="FecR"/>
</dbReference>
<feature type="transmembrane region" description="Helical" evidence="1">
    <location>
        <begin position="85"/>
        <end position="105"/>
    </location>
</feature>
<dbReference type="Proteomes" id="UP001589590">
    <property type="component" value="Unassembled WGS sequence"/>
</dbReference>
<reference evidence="4 5" key="1">
    <citation type="submission" date="2024-09" db="EMBL/GenBank/DDBJ databases">
        <authorList>
            <person name="Sun Q."/>
            <person name="Mori K."/>
        </authorList>
    </citation>
    <scope>NUCLEOTIDE SEQUENCE [LARGE SCALE GENOMIC DNA]</scope>
    <source>
        <strain evidence="4 5">CECT 8300</strain>
    </source>
</reference>
<name>A0ABV5GXS0_9FLAO</name>
<dbReference type="RefSeq" id="WP_290269698.1">
    <property type="nucleotide sequence ID" value="NZ_JAUFQP010000007.1"/>
</dbReference>
<dbReference type="InterPro" id="IPR012373">
    <property type="entry name" value="Ferrdict_sens_TM"/>
</dbReference>
<dbReference type="Pfam" id="PF16344">
    <property type="entry name" value="FecR_C"/>
    <property type="match status" value="1"/>
</dbReference>
<evidence type="ECO:0000259" key="3">
    <source>
        <dbReference type="Pfam" id="PF16344"/>
    </source>
</evidence>
<accession>A0ABV5GXS0</accession>
<dbReference type="Gene3D" id="2.60.120.1440">
    <property type="match status" value="1"/>
</dbReference>
<dbReference type="PANTHER" id="PTHR30273:SF2">
    <property type="entry name" value="PROTEIN FECR"/>
    <property type="match status" value="1"/>
</dbReference>
<keyword evidence="1" id="KW-1133">Transmembrane helix</keyword>
<protein>
    <submittedName>
        <fullName evidence="4">FecR family protein</fullName>
    </submittedName>
</protein>
<dbReference type="EMBL" id="JBHMFA010000001">
    <property type="protein sequence ID" value="MFB9103835.1"/>
    <property type="molecule type" value="Genomic_DNA"/>
</dbReference>